<evidence type="ECO:0000313" key="6">
    <source>
        <dbReference type="EMBL" id="CAE7405060.1"/>
    </source>
</evidence>
<evidence type="ECO:0000256" key="1">
    <source>
        <dbReference type="ARBA" id="ARBA00004370"/>
    </source>
</evidence>
<dbReference type="OrthoDB" id="411145at2759"/>
<feature type="transmembrane region" description="Helical" evidence="5">
    <location>
        <begin position="172"/>
        <end position="194"/>
    </location>
</feature>
<dbReference type="Proteomes" id="UP000604046">
    <property type="component" value="Unassembled WGS sequence"/>
</dbReference>
<comment type="caution">
    <text evidence="6">The sequence shown here is derived from an EMBL/GenBank/DDBJ whole genome shotgun (WGS) entry which is preliminary data.</text>
</comment>
<keyword evidence="7" id="KW-1185">Reference proteome</keyword>
<evidence type="ECO:0000256" key="2">
    <source>
        <dbReference type="ARBA" id="ARBA00022692"/>
    </source>
</evidence>
<protein>
    <recommendedName>
        <fullName evidence="8">MAPEG family protein</fullName>
    </recommendedName>
</protein>
<feature type="transmembrane region" description="Helical" evidence="5">
    <location>
        <begin position="43"/>
        <end position="63"/>
    </location>
</feature>
<dbReference type="SUPFAM" id="SSF161084">
    <property type="entry name" value="MAPEG domain-like"/>
    <property type="match status" value="1"/>
</dbReference>
<evidence type="ECO:0000256" key="5">
    <source>
        <dbReference type="SAM" id="Phobius"/>
    </source>
</evidence>
<evidence type="ECO:0000313" key="7">
    <source>
        <dbReference type="Proteomes" id="UP000604046"/>
    </source>
</evidence>
<keyword evidence="2 5" id="KW-0812">Transmembrane</keyword>
<dbReference type="AlphaFoldDB" id="A0A812QV73"/>
<accession>A0A812QV73</accession>
<sequence length="195" mass="21230">MGMDKTNFFVFFPIFMMVSLLPGIIGAVMAMKRSSFVQDRIDHIAAMSAGPLYLTVFFLRLTMGLMQASLGNARRDCGVNVPDQHAYKVVGGTADGALVLMDDAEPFGRFNRAQRAVQNHVEQVFPMVLEFILGGYVFPWTTAAITCAWAALRCYGAVLYANDRMARVKGNLPANILLGTLAGLVLTVGIVATMK</sequence>
<dbReference type="InterPro" id="IPR023352">
    <property type="entry name" value="MAPEG-like_dom_sf"/>
</dbReference>
<name>A0A812QV73_9DINO</name>
<dbReference type="InterPro" id="IPR001129">
    <property type="entry name" value="Membr-assoc_MAPEG"/>
</dbReference>
<evidence type="ECO:0008006" key="8">
    <source>
        <dbReference type="Google" id="ProtNLM"/>
    </source>
</evidence>
<gene>
    <name evidence="6" type="ORF">SNAT2548_LOCUS22037</name>
</gene>
<dbReference type="GO" id="GO:0016020">
    <property type="term" value="C:membrane"/>
    <property type="evidence" value="ECO:0007669"/>
    <property type="project" value="UniProtKB-SubCell"/>
</dbReference>
<keyword evidence="4 5" id="KW-0472">Membrane</keyword>
<evidence type="ECO:0000256" key="3">
    <source>
        <dbReference type="ARBA" id="ARBA00022989"/>
    </source>
</evidence>
<evidence type="ECO:0000256" key="4">
    <source>
        <dbReference type="ARBA" id="ARBA00023136"/>
    </source>
</evidence>
<proteinExistence type="predicted"/>
<dbReference type="EMBL" id="CAJNDS010002273">
    <property type="protein sequence ID" value="CAE7405060.1"/>
    <property type="molecule type" value="Genomic_DNA"/>
</dbReference>
<comment type="subcellular location">
    <subcellularLocation>
        <location evidence="1">Membrane</location>
    </subcellularLocation>
</comment>
<reference evidence="6" key="1">
    <citation type="submission" date="2021-02" db="EMBL/GenBank/DDBJ databases">
        <authorList>
            <person name="Dougan E. K."/>
            <person name="Rhodes N."/>
            <person name="Thang M."/>
            <person name="Chan C."/>
        </authorList>
    </citation>
    <scope>NUCLEOTIDE SEQUENCE</scope>
</reference>
<feature type="transmembrane region" description="Helical" evidence="5">
    <location>
        <begin position="6"/>
        <end position="31"/>
    </location>
</feature>
<dbReference type="Pfam" id="PF01124">
    <property type="entry name" value="MAPEG"/>
    <property type="match status" value="1"/>
</dbReference>
<dbReference type="Gene3D" id="1.20.120.550">
    <property type="entry name" value="Membrane associated eicosanoid/glutathione metabolism-like domain"/>
    <property type="match status" value="1"/>
</dbReference>
<organism evidence="6 7">
    <name type="scientific">Symbiodinium natans</name>
    <dbReference type="NCBI Taxonomy" id="878477"/>
    <lineage>
        <taxon>Eukaryota</taxon>
        <taxon>Sar</taxon>
        <taxon>Alveolata</taxon>
        <taxon>Dinophyceae</taxon>
        <taxon>Suessiales</taxon>
        <taxon>Symbiodiniaceae</taxon>
        <taxon>Symbiodinium</taxon>
    </lineage>
</organism>
<keyword evidence="3 5" id="KW-1133">Transmembrane helix</keyword>